<evidence type="ECO:0000313" key="11">
    <source>
        <dbReference type="EMBL" id="AWB14612.1"/>
    </source>
</evidence>
<dbReference type="SUPFAM" id="SSF53098">
    <property type="entry name" value="Ribonuclease H-like"/>
    <property type="match status" value="1"/>
</dbReference>
<protein>
    <recommendedName>
        <fullName evidence="2">DNA-directed DNA polymerase</fullName>
        <ecNumber evidence="2">2.7.7.7</ecNumber>
    </recommendedName>
</protein>
<keyword evidence="5" id="KW-0235">DNA replication</keyword>
<evidence type="ECO:0000256" key="6">
    <source>
        <dbReference type="ARBA" id="ARBA00022932"/>
    </source>
</evidence>
<comment type="catalytic activity">
    <reaction evidence="8">
        <text>DNA(n) + a 2'-deoxyribonucleoside 5'-triphosphate = DNA(n+1) + diphosphate</text>
        <dbReference type="Rhea" id="RHEA:22508"/>
        <dbReference type="Rhea" id="RHEA-COMP:17339"/>
        <dbReference type="Rhea" id="RHEA-COMP:17340"/>
        <dbReference type="ChEBI" id="CHEBI:33019"/>
        <dbReference type="ChEBI" id="CHEBI:61560"/>
        <dbReference type="ChEBI" id="CHEBI:173112"/>
        <dbReference type="EC" id="2.7.7.7"/>
    </reaction>
</comment>
<accession>A0A2S0SZ19</accession>
<dbReference type="PANTHER" id="PTHR31511:SF12">
    <property type="entry name" value="RHO TERMINATION FACTOR N-TERMINAL DOMAIN-CONTAINING PROTEIN"/>
    <property type="match status" value="1"/>
</dbReference>
<keyword evidence="3" id="KW-0808">Transferase</keyword>
<feature type="region of interest" description="Disordered" evidence="9">
    <location>
        <begin position="120"/>
        <end position="141"/>
    </location>
</feature>
<proteinExistence type="inferred from homology"/>
<reference evidence="11" key="1">
    <citation type="submission" date="2017-06" db="EMBL/GenBank/DDBJ databases">
        <authorList>
            <person name="Kim H.J."/>
            <person name="Triplett B.A."/>
        </authorList>
    </citation>
    <scope>NUCLEOTIDE SEQUENCE</scope>
    <source>
        <strain evidence="11">FMDV4/NYC/Queens/poolP5</strain>
    </source>
</reference>
<keyword evidence="7" id="KW-0238">DNA-binding</keyword>
<evidence type="ECO:0000256" key="2">
    <source>
        <dbReference type="ARBA" id="ARBA00012417"/>
    </source>
</evidence>
<sequence length="1128" mass="133106">MATRLTADTAVTQGYYYSVDWDDVYNYVINYVSKYKSARICIHTSALWQFDTAEVELHNINKRMCLFDIAMGLEELVNWLEESEDFLSNSDNFGTPHGSGGTMLAITGWWLNILQSRQTQGSQSSQNTRDGSEHYDDEDQLEQELEGVHNRDTFLACLAMAFTTNKTTSFIAMHRQEIKNQCTRWLLQNNLLMHEYAALNPSNITKWFNENADKISEKFAIRVFSLRGNLLQELYQNDNKDDCDWFNFLYNDNTRKWKFIKKLRTFVEGTFQKHQHGKNGEKWFCSDCCMYHDARAQPCKRVIEGARTQKVVLPQNIPLDIRHHLVAYADFECICPKGEVHQPSGYTIIVIQNGEYKSMKQFTYGDTNIDVITQFLNDLEYICLEYFEEELMNPNLEYIPQDNCHLCNQSLKRRGGRGWHRDLKRSFITGNLGYYHKECWDKNAESMPVYFHNFKGYDCHLILRDIVKRYDNCHYVAKTFEKIDSIGITKDVTKIRFLDSYNYFSFPLSVLSKQIQNWKFTPVSMRGEKDFFPYVWFDSFEKLAEPIPLEEDDWWNDFKQCNDVDINYVREKAQHMQYFKQWHDYYNQKDVFILAEIMETFRDVTMEQKQVDPVYFLGAPSLTWYCAIRECGDLIYTVRDVNLAKLLQEQIRGGVSQCCKRFCEIKEDNEYMYYLDINSLYSHCMLQNLPTKLLGRLDNLPEDWENRYCDFDSERCLMILGTFTIPQYAVDDPRFKILRDMPPMPHKLQDRLCTTFIDKENYLVHSLALKFWMSYGIEIKKIDAIWEWEQAPVLKSYVQTNIDNRKKYGKDKSTSDFYKLLNNSLYGKTCENKFKYRKFVSYPLEPEDNGGLNQIRPNVLEAGIVNRERPRTRGGLAMGRCKQFMIVEDQIFAEHEITRIVLDKPVQLGFTILEYAKYFIFKFWYDIKEAFGDRVELLYTDTDSLLMHFYNCPRNPLVEIEAEYPHIYDKLDITGDNMPICTDPDKIKQSGQWSDESGGNDIVKFIGLRAKCYALKFKDGSEKLKNKGVTKNATVINCTQERQRVTFQNYEQALFDNIQIYINQTIMFSKQHQVSSKKIKKLAIQNSDTKRMVHADGIHTWPYMQWNVVKHVIIEMIDNEPLINYVNI</sequence>
<dbReference type="GO" id="GO:0006260">
    <property type="term" value="P:DNA replication"/>
    <property type="evidence" value="ECO:0007669"/>
    <property type="project" value="UniProtKB-KW"/>
</dbReference>
<keyword evidence="4" id="KW-0548">Nucleotidyltransferase</keyword>
<dbReference type="InterPro" id="IPR012337">
    <property type="entry name" value="RNaseH-like_sf"/>
</dbReference>
<name>A0A2S0SZ19_9VIRU</name>
<evidence type="ECO:0000256" key="3">
    <source>
        <dbReference type="ARBA" id="ARBA00022679"/>
    </source>
</evidence>
<dbReference type="GO" id="GO:0003887">
    <property type="term" value="F:DNA-directed DNA polymerase activity"/>
    <property type="evidence" value="ECO:0007669"/>
    <property type="project" value="UniProtKB-KW"/>
</dbReference>
<dbReference type="PANTHER" id="PTHR31511">
    <property type="entry name" value="PROTEIN CBG23764"/>
    <property type="match status" value="1"/>
</dbReference>
<dbReference type="EC" id="2.7.7.7" evidence="2"/>
<evidence type="ECO:0000256" key="4">
    <source>
        <dbReference type="ARBA" id="ARBA00022695"/>
    </source>
</evidence>
<evidence type="ECO:0000256" key="7">
    <source>
        <dbReference type="ARBA" id="ARBA00023125"/>
    </source>
</evidence>
<dbReference type="GO" id="GO:0000166">
    <property type="term" value="F:nucleotide binding"/>
    <property type="evidence" value="ECO:0007669"/>
    <property type="project" value="InterPro"/>
</dbReference>
<dbReference type="InterPro" id="IPR043502">
    <property type="entry name" value="DNA/RNA_pol_sf"/>
</dbReference>
<feature type="domain" description="DNA-directed DNA polymerase family B mitochondria/virus" evidence="10">
    <location>
        <begin position="446"/>
        <end position="834"/>
    </location>
</feature>
<organism evidence="11">
    <name type="scientific">Fresh Meadows densovirus 4</name>
    <dbReference type="NCBI Taxonomy" id="2171375"/>
    <lineage>
        <taxon>Viruses</taxon>
        <taxon>Monodnaviria</taxon>
        <taxon>Shotokuvirae</taxon>
        <taxon>Cossaviricota</taxon>
        <taxon>Quintoviricetes</taxon>
        <taxon>Piccovirales</taxon>
        <taxon>Parvoviridae</taxon>
        <taxon>Densovirinae</taxon>
    </lineage>
</organism>
<dbReference type="Pfam" id="PF03175">
    <property type="entry name" value="DNA_pol_B_2"/>
    <property type="match status" value="1"/>
</dbReference>
<evidence type="ECO:0000259" key="10">
    <source>
        <dbReference type="Pfam" id="PF03175"/>
    </source>
</evidence>
<dbReference type="EMBL" id="MF416378">
    <property type="protein sequence ID" value="AWB14612.1"/>
    <property type="molecule type" value="Genomic_DNA"/>
</dbReference>
<keyword evidence="6" id="KW-0239">DNA-directed DNA polymerase</keyword>
<evidence type="ECO:0000256" key="9">
    <source>
        <dbReference type="SAM" id="MobiDB-lite"/>
    </source>
</evidence>
<dbReference type="Gene3D" id="3.90.1600.10">
    <property type="entry name" value="Palm domain of DNA polymerase"/>
    <property type="match status" value="1"/>
</dbReference>
<dbReference type="SUPFAM" id="SSF56672">
    <property type="entry name" value="DNA/RNA polymerases"/>
    <property type="match status" value="1"/>
</dbReference>
<evidence type="ECO:0000256" key="8">
    <source>
        <dbReference type="ARBA" id="ARBA00049244"/>
    </source>
</evidence>
<dbReference type="GO" id="GO:0003677">
    <property type="term" value="F:DNA binding"/>
    <property type="evidence" value="ECO:0007669"/>
    <property type="project" value="UniProtKB-KW"/>
</dbReference>
<evidence type="ECO:0000256" key="5">
    <source>
        <dbReference type="ARBA" id="ARBA00022705"/>
    </source>
</evidence>
<dbReference type="InterPro" id="IPR004868">
    <property type="entry name" value="DNA-dir_DNA_pol_B_mt/vir"/>
</dbReference>
<dbReference type="InterPro" id="IPR023211">
    <property type="entry name" value="DNA_pol_palm_dom_sf"/>
</dbReference>
<comment type="similarity">
    <text evidence="1">Belongs to the DNA polymerase type-B family.</text>
</comment>
<evidence type="ECO:0000256" key="1">
    <source>
        <dbReference type="ARBA" id="ARBA00005755"/>
    </source>
</evidence>
<reference evidence="11" key="2">
    <citation type="journal article" date="2018" name="MBio">
        <title>Viral Diversity of House Mice in New York City.</title>
        <authorList>
            <person name="Willams S.H."/>
            <person name="Che X."/>
            <person name="Garcia J.A."/>
            <person name="Klena J.D."/>
            <person name="Lee B."/>
            <person name="Muller D."/>
            <person name="Ulrich W."/>
            <person name="Corrigan R.M."/>
            <person name="Nichol S."/>
            <person name="Jain K."/>
            <person name="Lipkin W.I."/>
        </authorList>
    </citation>
    <scope>NUCLEOTIDE SEQUENCE</scope>
    <source>
        <strain evidence="11">FMDV4/NYC/Queens/poolP5</strain>
    </source>
</reference>